<dbReference type="InterPro" id="IPR050121">
    <property type="entry name" value="Cytochrome_P450_monoxygenase"/>
</dbReference>
<dbReference type="EMBL" id="KN846989">
    <property type="protein sequence ID" value="KIW92328.1"/>
    <property type="molecule type" value="Genomic_DNA"/>
</dbReference>
<feature type="binding site" description="axial binding residue" evidence="5">
    <location>
        <position position="502"/>
    </location>
    <ligand>
        <name>heme</name>
        <dbReference type="ChEBI" id="CHEBI:30413"/>
    </ligand>
    <ligandPart>
        <name>Fe</name>
        <dbReference type="ChEBI" id="CHEBI:18248"/>
    </ligandPart>
</feature>
<dbReference type="OrthoDB" id="184880at2759"/>
<name>A0A0D2HGB9_CLAB1</name>
<evidence type="ECO:0000256" key="6">
    <source>
        <dbReference type="RuleBase" id="RU000461"/>
    </source>
</evidence>
<evidence type="ECO:0000313" key="9">
    <source>
        <dbReference type="Proteomes" id="UP000053789"/>
    </source>
</evidence>
<dbReference type="InterPro" id="IPR002401">
    <property type="entry name" value="Cyt_P450_E_grp-I"/>
</dbReference>
<dbReference type="GO" id="GO:0044550">
    <property type="term" value="P:secondary metabolite biosynthetic process"/>
    <property type="evidence" value="ECO:0007669"/>
    <property type="project" value="UniProtKB-ARBA"/>
</dbReference>
<evidence type="ECO:0000256" key="7">
    <source>
        <dbReference type="SAM" id="Phobius"/>
    </source>
</evidence>
<evidence type="ECO:0000256" key="1">
    <source>
        <dbReference type="ARBA" id="ARBA00001971"/>
    </source>
</evidence>
<dbReference type="Gene3D" id="1.10.630.10">
    <property type="entry name" value="Cytochrome P450"/>
    <property type="match status" value="1"/>
</dbReference>
<dbReference type="PANTHER" id="PTHR24305">
    <property type="entry name" value="CYTOCHROME P450"/>
    <property type="match status" value="1"/>
</dbReference>
<accession>A0A0D2HGB9</accession>
<dbReference type="VEuPathDB" id="FungiDB:Z519_07312"/>
<dbReference type="GO" id="GO:0016705">
    <property type="term" value="F:oxidoreductase activity, acting on paired donors, with incorporation or reduction of molecular oxygen"/>
    <property type="evidence" value="ECO:0007669"/>
    <property type="project" value="InterPro"/>
</dbReference>
<dbReference type="InterPro" id="IPR017972">
    <property type="entry name" value="Cyt_P450_CS"/>
</dbReference>
<evidence type="ECO:0000256" key="4">
    <source>
        <dbReference type="ARBA" id="ARBA00023004"/>
    </source>
</evidence>
<keyword evidence="4 5" id="KW-0408">Iron</keyword>
<proteinExistence type="inferred from homology"/>
<dbReference type="Proteomes" id="UP000053789">
    <property type="component" value="Unassembled WGS sequence"/>
</dbReference>
<keyword evidence="5 6" id="KW-0349">Heme</keyword>
<dbReference type="GO" id="GO:0005506">
    <property type="term" value="F:iron ion binding"/>
    <property type="evidence" value="ECO:0007669"/>
    <property type="project" value="InterPro"/>
</dbReference>
<keyword evidence="2 5" id="KW-0479">Metal-binding</keyword>
<reference evidence="8" key="1">
    <citation type="submission" date="2015-01" db="EMBL/GenBank/DDBJ databases">
        <title>The Genome Sequence of Cladophialophora bantiana CBS 173.52.</title>
        <authorList>
            <consortium name="The Broad Institute Genomics Platform"/>
            <person name="Cuomo C."/>
            <person name="de Hoog S."/>
            <person name="Gorbushina A."/>
            <person name="Stielow B."/>
            <person name="Teixiera M."/>
            <person name="Abouelleil A."/>
            <person name="Chapman S.B."/>
            <person name="Priest M."/>
            <person name="Young S.K."/>
            <person name="Wortman J."/>
            <person name="Nusbaum C."/>
            <person name="Birren B."/>
        </authorList>
    </citation>
    <scope>NUCLEOTIDE SEQUENCE [LARGE SCALE GENOMIC DNA]</scope>
    <source>
        <strain evidence="8">CBS 173.52</strain>
    </source>
</reference>
<keyword evidence="7" id="KW-1133">Transmembrane helix</keyword>
<dbReference type="PROSITE" id="PS00086">
    <property type="entry name" value="CYTOCHROME_P450"/>
    <property type="match status" value="1"/>
</dbReference>
<keyword evidence="7" id="KW-0472">Membrane</keyword>
<evidence type="ECO:0008006" key="10">
    <source>
        <dbReference type="Google" id="ProtNLM"/>
    </source>
</evidence>
<keyword evidence="6" id="KW-0503">Monooxygenase</keyword>
<dbReference type="HOGENOM" id="CLU_001570_14_0_1"/>
<dbReference type="CDD" id="cd11060">
    <property type="entry name" value="CYP57A1-like"/>
    <property type="match status" value="1"/>
</dbReference>
<dbReference type="SUPFAM" id="SSF48264">
    <property type="entry name" value="Cytochrome P450"/>
    <property type="match status" value="1"/>
</dbReference>
<organism evidence="8 9">
    <name type="scientific">Cladophialophora bantiana (strain ATCC 10958 / CBS 173.52 / CDC B-1940 / NIH 8579)</name>
    <name type="common">Xylohypha bantiana</name>
    <dbReference type="NCBI Taxonomy" id="1442370"/>
    <lineage>
        <taxon>Eukaryota</taxon>
        <taxon>Fungi</taxon>
        <taxon>Dikarya</taxon>
        <taxon>Ascomycota</taxon>
        <taxon>Pezizomycotina</taxon>
        <taxon>Eurotiomycetes</taxon>
        <taxon>Chaetothyriomycetidae</taxon>
        <taxon>Chaetothyriales</taxon>
        <taxon>Herpotrichiellaceae</taxon>
        <taxon>Cladophialophora</taxon>
    </lineage>
</organism>
<dbReference type="PANTHER" id="PTHR24305:SF235">
    <property type="entry name" value="CYTOCHROME P450 MONOOXYGENASE APDB-RELATED"/>
    <property type="match status" value="1"/>
</dbReference>
<protein>
    <recommendedName>
        <fullName evidence="10">Cytochrome P450 oxidoreductase</fullName>
    </recommendedName>
</protein>
<dbReference type="PRINTS" id="PR00463">
    <property type="entry name" value="EP450I"/>
</dbReference>
<keyword evidence="9" id="KW-1185">Reference proteome</keyword>
<dbReference type="GeneID" id="27700240"/>
<dbReference type="GO" id="GO:0004497">
    <property type="term" value="F:monooxygenase activity"/>
    <property type="evidence" value="ECO:0007669"/>
    <property type="project" value="UniProtKB-KW"/>
</dbReference>
<dbReference type="GO" id="GO:0020037">
    <property type="term" value="F:heme binding"/>
    <property type="evidence" value="ECO:0007669"/>
    <property type="project" value="InterPro"/>
</dbReference>
<dbReference type="AlphaFoldDB" id="A0A0D2HGB9"/>
<evidence type="ECO:0000313" key="8">
    <source>
        <dbReference type="EMBL" id="KIW92328.1"/>
    </source>
</evidence>
<evidence type="ECO:0000256" key="2">
    <source>
        <dbReference type="ARBA" id="ARBA00022723"/>
    </source>
</evidence>
<keyword evidence="3 6" id="KW-0560">Oxidoreductase</keyword>
<dbReference type="InterPro" id="IPR001128">
    <property type="entry name" value="Cyt_P450"/>
</dbReference>
<evidence type="ECO:0000256" key="3">
    <source>
        <dbReference type="ARBA" id="ARBA00023002"/>
    </source>
</evidence>
<dbReference type="RefSeq" id="XP_016618997.1">
    <property type="nucleotide sequence ID" value="XM_016765047.1"/>
</dbReference>
<keyword evidence="7" id="KW-0812">Transmembrane</keyword>
<dbReference type="InterPro" id="IPR036396">
    <property type="entry name" value="Cyt_P450_sf"/>
</dbReference>
<dbReference type="PRINTS" id="PR00385">
    <property type="entry name" value="P450"/>
</dbReference>
<comment type="cofactor">
    <cofactor evidence="1 5">
        <name>heme</name>
        <dbReference type="ChEBI" id="CHEBI:30413"/>
    </cofactor>
</comment>
<sequence length="552" mass="62835">MALSTPLTQQAVSPLYLTAVLLVAVFLFLFVQSKRARLGHIPGPWLAKYTNLWRGYQAWRLNHHNEGVNNYQINMIGRYGDVVRIGPKHVLVYDPEAIDTIYGFRERLDKAKLTRNQSEQGPGYQVFVMTGTDQTALVSIKDEKTHGAYRRPIAHAYSLSSLKGYEPYIDETIEKLIKELDKHDADGTPINMTRWLQYCEFNILPNLACGVQHLTLAQGAFDVMSKISFGEPLGFLDHGYDFNGMIQAQRENFRYISVANNFPLLDTLTKRNPLLKWFTKKPSMFFTFARRVVSERLAKASKDPEAQSQSRRHEDLLGSFIAARKAYPLMTDLRITHLTATNVLAGANNSARAMDATIHWLTEHPEAQERLNNEIRSVNMAAMKEVDTEGPAALELALKMPYLDAVIQESYRQFGAPANNLERVAGKSGLTLPNGTHLPPGTVIAMNAASMAMLPHIFGKDARVFNPERWMQQKGESEDEFRERRLRMQRSMLVFGHGSRSCIGKNIVQLELYKIWATLLRIYKFEPAEVKLHQVMAIPRRREQRTEKSVEI</sequence>
<gene>
    <name evidence="8" type="ORF">Z519_07312</name>
</gene>
<evidence type="ECO:0000256" key="5">
    <source>
        <dbReference type="PIRSR" id="PIRSR602401-1"/>
    </source>
</evidence>
<dbReference type="Pfam" id="PF00067">
    <property type="entry name" value="p450"/>
    <property type="match status" value="1"/>
</dbReference>
<feature type="transmembrane region" description="Helical" evidence="7">
    <location>
        <begin position="12"/>
        <end position="31"/>
    </location>
</feature>
<comment type="similarity">
    <text evidence="6">Belongs to the cytochrome P450 family.</text>
</comment>